<dbReference type="GO" id="GO:0004252">
    <property type="term" value="F:serine-type endopeptidase activity"/>
    <property type="evidence" value="ECO:0007669"/>
    <property type="project" value="InterPro"/>
</dbReference>
<dbReference type="PROSITE" id="PS00134">
    <property type="entry name" value="TRYPSIN_HIS"/>
    <property type="match status" value="1"/>
</dbReference>
<keyword evidence="1" id="KW-1015">Disulfide bond</keyword>
<feature type="compositionally biased region" description="Basic and acidic residues" evidence="2">
    <location>
        <begin position="355"/>
        <end position="387"/>
    </location>
</feature>
<dbReference type="Gene3D" id="2.40.10.10">
    <property type="entry name" value="Trypsin-like serine proteases"/>
    <property type="match status" value="2"/>
</dbReference>
<organism evidence="4">
    <name type="scientific">Cyprideis torosa</name>
    <dbReference type="NCBI Taxonomy" id="163714"/>
    <lineage>
        <taxon>Eukaryota</taxon>
        <taxon>Metazoa</taxon>
        <taxon>Ecdysozoa</taxon>
        <taxon>Arthropoda</taxon>
        <taxon>Crustacea</taxon>
        <taxon>Oligostraca</taxon>
        <taxon>Ostracoda</taxon>
        <taxon>Podocopa</taxon>
        <taxon>Podocopida</taxon>
        <taxon>Cytherocopina</taxon>
        <taxon>Cytheroidea</taxon>
        <taxon>Cytherideidae</taxon>
        <taxon>Cyprideis</taxon>
    </lineage>
</organism>
<name>A0A7R8WFQ2_9CRUS</name>
<dbReference type="GO" id="GO:0006508">
    <property type="term" value="P:proteolysis"/>
    <property type="evidence" value="ECO:0007669"/>
    <property type="project" value="InterPro"/>
</dbReference>
<evidence type="ECO:0000256" key="1">
    <source>
        <dbReference type="ARBA" id="ARBA00023157"/>
    </source>
</evidence>
<feature type="compositionally biased region" description="Acidic residues" evidence="2">
    <location>
        <begin position="388"/>
        <end position="399"/>
    </location>
</feature>
<dbReference type="OrthoDB" id="10061449at2759"/>
<dbReference type="PANTHER" id="PTHR24250:SF30">
    <property type="entry name" value="SERINE PROTEASE 38"/>
    <property type="match status" value="1"/>
</dbReference>
<feature type="chain" id="PRO_5043445114" evidence="3">
    <location>
        <begin position="21"/>
        <end position="455"/>
    </location>
</feature>
<dbReference type="InterPro" id="IPR043504">
    <property type="entry name" value="Peptidase_S1_PA_chymotrypsin"/>
</dbReference>
<feature type="signal peptide" evidence="3">
    <location>
        <begin position="1"/>
        <end position="20"/>
    </location>
</feature>
<feature type="compositionally biased region" description="Basic and acidic residues" evidence="2">
    <location>
        <begin position="402"/>
        <end position="414"/>
    </location>
</feature>
<dbReference type="FunFam" id="2.40.10.10:FF:000004">
    <property type="entry name" value="Tryptase gamma 1"/>
    <property type="match status" value="1"/>
</dbReference>
<dbReference type="PROSITE" id="PS50240">
    <property type="entry name" value="TRYPSIN_DOM"/>
    <property type="match status" value="1"/>
</dbReference>
<dbReference type="EMBL" id="OB662478">
    <property type="protein sequence ID" value="CAD7230120.1"/>
    <property type="molecule type" value="Genomic_DNA"/>
</dbReference>
<accession>A0A7R8WFQ2</accession>
<dbReference type="InterPro" id="IPR001254">
    <property type="entry name" value="Trypsin_dom"/>
</dbReference>
<reference evidence="4" key="1">
    <citation type="submission" date="2020-11" db="EMBL/GenBank/DDBJ databases">
        <authorList>
            <person name="Tran Van P."/>
        </authorList>
    </citation>
    <scope>NUCLEOTIDE SEQUENCE</scope>
</reference>
<dbReference type="InterPro" id="IPR001314">
    <property type="entry name" value="Peptidase_S1A"/>
</dbReference>
<gene>
    <name evidence="4" type="ORF">CTOB1V02_LOCUS7983</name>
</gene>
<feature type="region of interest" description="Disordered" evidence="2">
    <location>
        <begin position="355"/>
        <end position="455"/>
    </location>
</feature>
<evidence type="ECO:0000313" key="4">
    <source>
        <dbReference type="EMBL" id="CAD7230120.1"/>
    </source>
</evidence>
<feature type="compositionally biased region" description="Basic and acidic residues" evidence="2">
    <location>
        <begin position="421"/>
        <end position="449"/>
    </location>
</feature>
<keyword evidence="3" id="KW-0732">Signal</keyword>
<sequence>MGKGWYVLGTLVVICAVVSADERFRDSWQKFYRRNDEIPQEVRQDRPSLLNPPLANVNQQFRPQLAFTPLWLFTPIPWRIIGSAFRRRRNETDLSRVKGKLATIGDFPYQVSIQYENNGTWEHICGGAILDELFVLTAAHCVAANGTYRVLAGVLNQEEPEDDTTLQMAEVAKIIKHPEYVQSWVSLAHDIALIRLVDPLDLSTPEVVGPIAMPPPLVGASTDENACMSAGWRAEGNRTRLVADSVLRWTRLKLLEDRTCRRFYPITLFDTARMLCAQEEEPPNNVEEEICQGDSGAPMLCQGTDNRRYIYGVASFGWSTFCPRGVIAPRVWTEVASYSDWITRTIAKYRDSLHDEADEKGAEENKTEEGEADASKVDETKTEGADETKDDQDEAEGNNEADANKDANAPKEADGEVENAEVSKDVEAKAEVDMKNEVDGKADSTKEVEADAVQQ</sequence>
<protein>
    <submittedName>
        <fullName evidence="4">Uncharacterized protein</fullName>
    </submittedName>
</protein>
<dbReference type="CDD" id="cd00190">
    <property type="entry name" value="Tryp_SPc"/>
    <property type="match status" value="1"/>
</dbReference>
<dbReference type="PRINTS" id="PR00722">
    <property type="entry name" value="CHYMOTRYPSIN"/>
</dbReference>
<dbReference type="PANTHER" id="PTHR24250">
    <property type="entry name" value="CHYMOTRYPSIN-RELATED"/>
    <property type="match status" value="1"/>
</dbReference>
<dbReference type="InterPro" id="IPR009003">
    <property type="entry name" value="Peptidase_S1_PA"/>
</dbReference>
<evidence type="ECO:0000256" key="2">
    <source>
        <dbReference type="SAM" id="MobiDB-lite"/>
    </source>
</evidence>
<dbReference type="AlphaFoldDB" id="A0A7R8WFQ2"/>
<dbReference type="SMART" id="SM00020">
    <property type="entry name" value="Tryp_SPc"/>
    <property type="match status" value="1"/>
</dbReference>
<evidence type="ECO:0000256" key="3">
    <source>
        <dbReference type="SAM" id="SignalP"/>
    </source>
</evidence>
<proteinExistence type="predicted"/>
<dbReference type="InterPro" id="IPR018114">
    <property type="entry name" value="TRYPSIN_HIS"/>
</dbReference>
<dbReference type="SUPFAM" id="SSF50494">
    <property type="entry name" value="Trypsin-like serine proteases"/>
    <property type="match status" value="1"/>
</dbReference>
<dbReference type="Pfam" id="PF00089">
    <property type="entry name" value="Trypsin"/>
    <property type="match status" value="1"/>
</dbReference>